<keyword evidence="3" id="KW-1185">Reference proteome</keyword>
<evidence type="ECO:0000313" key="3">
    <source>
        <dbReference type="Proteomes" id="UP000614261"/>
    </source>
</evidence>
<comment type="caution">
    <text evidence="2">The sequence shown here is derived from an EMBL/GenBank/DDBJ whole genome shotgun (WGS) entry which is preliminary data.</text>
</comment>
<reference evidence="3" key="1">
    <citation type="journal article" date="2019" name="Int. J. Syst. Evol. Microbiol.">
        <title>The Global Catalogue of Microorganisms (GCM) 10K type strain sequencing project: providing services to taxonomists for standard genome sequencing and annotation.</title>
        <authorList>
            <consortium name="The Broad Institute Genomics Platform"/>
            <consortium name="The Broad Institute Genome Sequencing Center for Infectious Disease"/>
            <person name="Wu L."/>
            <person name="Ma J."/>
        </authorList>
    </citation>
    <scope>NUCLEOTIDE SEQUENCE [LARGE SCALE GENOMIC DNA]</scope>
    <source>
        <strain evidence="3">CGMCC 1.12851</strain>
    </source>
</reference>
<evidence type="ECO:0000256" key="1">
    <source>
        <dbReference type="SAM" id="MobiDB-lite"/>
    </source>
</evidence>
<name>A0ABQ1J6I9_9SPHN</name>
<protein>
    <submittedName>
        <fullName evidence="2">Uncharacterized protein</fullName>
    </submittedName>
</protein>
<sequence>MIAHPVGQFGRFQRAPQRSSGRDVGEAYRLVEKRKFYHALDDRAFGAGHKPYDISAVRDLPALLPNP</sequence>
<proteinExistence type="predicted"/>
<organism evidence="2 3">
    <name type="scientific">Blastomonas aquatica</name>
    <dbReference type="NCBI Taxonomy" id="1510276"/>
    <lineage>
        <taxon>Bacteria</taxon>
        <taxon>Pseudomonadati</taxon>
        <taxon>Pseudomonadota</taxon>
        <taxon>Alphaproteobacteria</taxon>
        <taxon>Sphingomonadales</taxon>
        <taxon>Sphingomonadaceae</taxon>
        <taxon>Blastomonas</taxon>
    </lineage>
</organism>
<feature type="region of interest" description="Disordered" evidence="1">
    <location>
        <begin position="1"/>
        <end position="24"/>
    </location>
</feature>
<dbReference type="EMBL" id="BMGD01000002">
    <property type="protein sequence ID" value="GGB59877.1"/>
    <property type="molecule type" value="Genomic_DNA"/>
</dbReference>
<dbReference type="Proteomes" id="UP000614261">
    <property type="component" value="Unassembled WGS sequence"/>
</dbReference>
<gene>
    <name evidence="2" type="ORF">GCM10010833_13380</name>
</gene>
<evidence type="ECO:0000313" key="2">
    <source>
        <dbReference type="EMBL" id="GGB59877.1"/>
    </source>
</evidence>
<accession>A0ABQ1J6I9</accession>